<keyword evidence="1" id="KW-1185">Reference proteome</keyword>
<name>A0ABM4D6W3_HYDVU</name>
<sequence length="475" mass="54978">MSIYNRSASCLSESRLLSISEVMHEKFNLHKDHPFGVYFHSLTLLSNEEISHIRVQIAFYKLSKLHKLLRCCLIKDSNGDLLFHEMNYKYDDWMLFTMHDVTTEVDWLTITTSLLSVRFDAEKGPMWRVIWMKFPNKNDIQYKYVLVFVAMHLICDARSVFDLLTNQFMPLLENNSVESNYVQNKPISFPKSFEMLFENKTDAELSVSRCNTPLIMKWVINTAHWLYHSSLSTAKFDRFKQVDKRRNSSSLSHFLLHINPDLSKEFIDICKLHKCSVHAVLITVLTIAGIDLAKDSGLPVDTLKTINFPIDMRKFNKELTTSPMPLGQFVGMGKATPKISLPYDKESLFCQAQIITADIKKQNISQQSSIFAMAIAHILKKKWDLSHLARYIFSYPLLYFSNIGSCNSYKSNGQIQVEAQNFGVNTKDSIFVTLMTFNNSMRFCVGYDNGWFNSEYVEKFVTKIYILIEELTTNT</sequence>
<dbReference type="PANTHER" id="PTHR28037">
    <property type="entry name" value="ALCOHOL O-ACETYLTRANSFERASE 1-RELATED"/>
    <property type="match status" value="1"/>
</dbReference>
<dbReference type="InterPro" id="IPR052058">
    <property type="entry name" value="Alcohol_O-acetyltransferase"/>
</dbReference>
<dbReference type="Proteomes" id="UP001652625">
    <property type="component" value="Chromosome 12"/>
</dbReference>
<dbReference type="GeneID" id="105847626"/>
<accession>A0ABM4D6W3</accession>
<gene>
    <name evidence="2 3" type="primary">LOC105847626</name>
</gene>
<proteinExistence type="predicted"/>
<dbReference type="RefSeq" id="XP_065670052.1">
    <property type="nucleotide sequence ID" value="XM_065813980.1"/>
</dbReference>
<dbReference type="Gene3D" id="3.30.559.10">
    <property type="entry name" value="Chloramphenicol acetyltransferase-like domain"/>
    <property type="match status" value="1"/>
</dbReference>
<reference evidence="2 3" key="1">
    <citation type="submission" date="2025-05" db="UniProtKB">
        <authorList>
            <consortium name="RefSeq"/>
        </authorList>
    </citation>
    <scope>IDENTIFICATION</scope>
</reference>
<evidence type="ECO:0000313" key="1">
    <source>
        <dbReference type="Proteomes" id="UP001652625"/>
    </source>
</evidence>
<dbReference type="InterPro" id="IPR023213">
    <property type="entry name" value="CAT-like_dom_sf"/>
</dbReference>
<dbReference type="RefSeq" id="XP_065670053.1">
    <property type="nucleotide sequence ID" value="XM_065813981.1"/>
</dbReference>
<evidence type="ECO:0000313" key="2">
    <source>
        <dbReference type="RefSeq" id="XP_065670052.1"/>
    </source>
</evidence>
<dbReference type="PANTHER" id="PTHR28037:SF1">
    <property type="entry name" value="ALCOHOL O-ACETYLTRANSFERASE 1-RELATED"/>
    <property type="match status" value="1"/>
</dbReference>
<organism evidence="1 2">
    <name type="scientific">Hydra vulgaris</name>
    <name type="common">Hydra</name>
    <name type="synonym">Hydra attenuata</name>
    <dbReference type="NCBI Taxonomy" id="6087"/>
    <lineage>
        <taxon>Eukaryota</taxon>
        <taxon>Metazoa</taxon>
        <taxon>Cnidaria</taxon>
        <taxon>Hydrozoa</taxon>
        <taxon>Hydroidolina</taxon>
        <taxon>Anthoathecata</taxon>
        <taxon>Aplanulata</taxon>
        <taxon>Hydridae</taxon>
        <taxon>Hydra</taxon>
    </lineage>
</organism>
<dbReference type="SUPFAM" id="SSF52777">
    <property type="entry name" value="CoA-dependent acyltransferases"/>
    <property type="match status" value="1"/>
</dbReference>
<evidence type="ECO:0000313" key="3">
    <source>
        <dbReference type="RefSeq" id="XP_065670053.1"/>
    </source>
</evidence>
<protein>
    <submittedName>
        <fullName evidence="2 3">Uncharacterized protein LOC105847626 isoform X2</fullName>
    </submittedName>
</protein>